<accession>A0A1Y1UGP3</accession>
<evidence type="ECO:0000256" key="3">
    <source>
        <dbReference type="SAM" id="MobiDB-lite"/>
    </source>
</evidence>
<organism evidence="4 5">
    <name type="scientific">Kockovaella imperatae</name>
    <dbReference type="NCBI Taxonomy" id="4999"/>
    <lineage>
        <taxon>Eukaryota</taxon>
        <taxon>Fungi</taxon>
        <taxon>Dikarya</taxon>
        <taxon>Basidiomycota</taxon>
        <taxon>Agaricomycotina</taxon>
        <taxon>Tremellomycetes</taxon>
        <taxon>Tremellales</taxon>
        <taxon>Cuniculitremaceae</taxon>
        <taxon>Kockovaella</taxon>
    </lineage>
</organism>
<dbReference type="EMBL" id="NBSH01000006">
    <property type="protein sequence ID" value="ORX37198.1"/>
    <property type="molecule type" value="Genomic_DNA"/>
</dbReference>
<feature type="compositionally biased region" description="Low complexity" evidence="3">
    <location>
        <begin position="40"/>
        <end position="51"/>
    </location>
</feature>
<name>A0A1Y1UGP3_9TREE</name>
<feature type="region of interest" description="Disordered" evidence="3">
    <location>
        <begin position="33"/>
        <end position="85"/>
    </location>
</feature>
<dbReference type="RefSeq" id="XP_021871236.1">
    <property type="nucleotide sequence ID" value="XM_022015773.1"/>
</dbReference>
<feature type="region of interest" description="Disordered" evidence="3">
    <location>
        <begin position="97"/>
        <end position="124"/>
    </location>
</feature>
<reference evidence="4 5" key="1">
    <citation type="submission" date="2017-03" db="EMBL/GenBank/DDBJ databases">
        <title>Widespread Adenine N6-methylation of Active Genes in Fungi.</title>
        <authorList>
            <consortium name="DOE Joint Genome Institute"/>
            <person name="Mondo S.J."/>
            <person name="Dannebaum R.O."/>
            <person name="Kuo R.C."/>
            <person name="Louie K.B."/>
            <person name="Bewick A.J."/>
            <person name="Labutti K."/>
            <person name="Haridas S."/>
            <person name="Kuo A."/>
            <person name="Salamov A."/>
            <person name="Ahrendt S.R."/>
            <person name="Lau R."/>
            <person name="Bowen B.P."/>
            <person name="Lipzen A."/>
            <person name="Sullivan W."/>
            <person name="Andreopoulos W.B."/>
            <person name="Clum A."/>
            <person name="Lindquist E."/>
            <person name="Daum C."/>
            <person name="Northen T.R."/>
            <person name="Ramamoorthy G."/>
            <person name="Schmitz R.J."/>
            <person name="Gryganskyi A."/>
            <person name="Culley D."/>
            <person name="Magnuson J."/>
            <person name="James T.Y."/>
            <person name="O'Malley M.A."/>
            <person name="Stajich J.E."/>
            <person name="Spatafora J.W."/>
            <person name="Visel A."/>
            <person name="Grigoriev I.V."/>
        </authorList>
    </citation>
    <scope>NUCLEOTIDE SEQUENCE [LARGE SCALE GENOMIC DNA]</scope>
    <source>
        <strain evidence="4 5">NRRL Y-17943</strain>
    </source>
</reference>
<dbReference type="PANTHER" id="PTHR46403:SF1">
    <property type="entry name" value="TP53-REGULATED INHIBITOR OF APOPTOSIS 1"/>
    <property type="match status" value="1"/>
</dbReference>
<proteinExistence type="inferred from homology"/>
<evidence type="ECO:0000313" key="5">
    <source>
        <dbReference type="Proteomes" id="UP000193218"/>
    </source>
</evidence>
<sequence>MESLSARCTPLKREYDSCFNAWFEGYLQPALQTGHPVYESGPSSSPSPSTSVVDNESQESHRASSVHRAGPSVPGPAGTADRKMNPLNWSSAIGAANRKVHQESRTADAYHPPQHDNDDSESRPIFVSIDPKGKTRAQVKALQYERACGQVWQQYRACLQAAIEENQGLATLLEQARNDHPLTDLESLKGTIWDEETRPST</sequence>
<keyword evidence="2" id="KW-1015">Disulfide bond</keyword>
<feature type="compositionally biased region" description="Basic and acidic residues" evidence="3">
    <location>
        <begin position="100"/>
        <end position="122"/>
    </location>
</feature>
<keyword evidence="5" id="KW-1185">Reference proteome</keyword>
<dbReference type="OrthoDB" id="19091at2759"/>
<evidence type="ECO:0000256" key="2">
    <source>
        <dbReference type="ARBA" id="ARBA00023157"/>
    </source>
</evidence>
<dbReference type="GO" id="GO:1990050">
    <property type="term" value="F:phosphatidic acid transfer activity"/>
    <property type="evidence" value="ECO:0007669"/>
    <property type="project" value="TreeGrafter"/>
</dbReference>
<dbReference type="STRING" id="4999.A0A1Y1UGP3"/>
<protein>
    <submittedName>
        <fullName evidence="4">Uncharacterized protein</fullName>
    </submittedName>
</protein>
<dbReference type="InterPro" id="IPR007918">
    <property type="entry name" value="MDM35_apoptosis"/>
</dbReference>
<dbReference type="GO" id="GO:0005634">
    <property type="term" value="C:nucleus"/>
    <property type="evidence" value="ECO:0007669"/>
    <property type="project" value="TreeGrafter"/>
</dbReference>
<evidence type="ECO:0000256" key="1">
    <source>
        <dbReference type="ARBA" id="ARBA00006196"/>
    </source>
</evidence>
<dbReference type="PANTHER" id="PTHR46403">
    <property type="entry name" value="TP53-REGULATED INHIBITOR OF APOPTOSIS 1"/>
    <property type="match status" value="1"/>
</dbReference>
<gene>
    <name evidence="4" type="ORF">BD324DRAFT_625140</name>
</gene>
<dbReference type="GeneID" id="33557582"/>
<comment type="caution">
    <text evidence="4">The sequence shown here is derived from an EMBL/GenBank/DDBJ whole genome shotgun (WGS) entry which is preliminary data.</text>
</comment>
<comment type="similarity">
    <text evidence="1">Belongs to the TRIAP1/MDM35 family.</text>
</comment>
<dbReference type="Pfam" id="PF05254">
    <property type="entry name" value="UPF0203"/>
    <property type="match status" value="2"/>
</dbReference>
<evidence type="ECO:0000313" key="4">
    <source>
        <dbReference type="EMBL" id="ORX37198.1"/>
    </source>
</evidence>
<dbReference type="GO" id="GO:0005758">
    <property type="term" value="C:mitochondrial intermembrane space"/>
    <property type="evidence" value="ECO:0007669"/>
    <property type="project" value="TreeGrafter"/>
</dbReference>
<dbReference type="Proteomes" id="UP000193218">
    <property type="component" value="Unassembled WGS sequence"/>
</dbReference>
<dbReference type="GO" id="GO:0005829">
    <property type="term" value="C:cytosol"/>
    <property type="evidence" value="ECO:0007669"/>
    <property type="project" value="TreeGrafter"/>
</dbReference>
<dbReference type="GO" id="GO:0045332">
    <property type="term" value="P:phospholipid translocation"/>
    <property type="evidence" value="ECO:0007669"/>
    <property type="project" value="TreeGrafter"/>
</dbReference>
<dbReference type="AlphaFoldDB" id="A0A1Y1UGP3"/>
<dbReference type="InParanoid" id="A0A1Y1UGP3"/>